<sequence length="284" mass="33297">MSKLDTEPTPPDYMGVAPGCLGFIIGGIFSLLILFVDSIQEKFYNFFCYDLGLSDGSWKIIVIILIIIPPIIIPTICLLINFTLNKTIYKTKFENRLKEYNIKLEKYNLEKVLNEQIIKNGVPETAKIVICNRSSLIKMINNTELYVWIKDDKLCFANKYHSIIIKLLEIHIDDILHFLKQHREIHNEIITSTDFQSKKEEITLEFINNNKYEQLFFHISAYDILKDLIPEKEIQFVNDKNNSQLIDNCTTVYEKLRELSRLKEEGILTDEEFTEKKKKFLSEV</sequence>
<dbReference type="RefSeq" id="WP_199870077.1">
    <property type="nucleotide sequence ID" value="NZ_JAAGPU010000017.1"/>
</dbReference>
<dbReference type="AlphaFoldDB" id="A0A6M0H3B8"/>
<keyword evidence="1" id="KW-0472">Membrane</keyword>
<keyword evidence="1" id="KW-1133">Transmembrane helix</keyword>
<keyword evidence="1" id="KW-0812">Transmembrane</keyword>
<evidence type="ECO:0000313" key="2">
    <source>
        <dbReference type="EMBL" id="NEU05205.1"/>
    </source>
</evidence>
<accession>A0A6M0H3B8</accession>
<dbReference type="EMBL" id="JAAGPU010000017">
    <property type="protein sequence ID" value="NEU05205.1"/>
    <property type="molecule type" value="Genomic_DNA"/>
</dbReference>
<name>A0A6M0H3B8_9CLOT</name>
<reference evidence="2 3" key="1">
    <citation type="submission" date="2020-02" db="EMBL/GenBank/DDBJ databases">
        <title>Genome assembly of a novel Clostridium senegalense strain.</title>
        <authorList>
            <person name="Gupta T.B."/>
            <person name="Jauregui R."/>
            <person name="Maclean P."/>
            <person name="Nawarathana A."/>
            <person name="Brightwell G."/>
        </authorList>
    </citation>
    <scope>NUCLEOTIDE SEQUENCE [LARGE SCALE GENOMIC DNA]</scope>
    <source>
        <strain evidence="2 3">AGRFS4</strain>
    </source>
</reference>
<proteinExistence type="predicted"/>
<comment type="caution">
    <text evidence="2">The sequence shown here is derived from an EMBL/GenBank/DDBJ whole genome shotgun (WGS) entry which is preliminary data.</text>
</comment>
<evidence type="ECO:0000313" key="3">
    <source>
        <dbReference type="Proteomes" id="UP000481872"/>
    </source>
</evidence>
<gene>
    <name evidence="2" type="ORF">G3M99_10145</name>
</gene>
<organism evidence="2 3">
    <name type="scientific">Clostridium senegalense</name>
    <dbReference type="NCBI Taxonomy" id="1465809"/>
    <lineage>
        <taxon>Bacteria</taxon>
        <taxon>Bacillati</taxon>
        <taxon>Bacillota</taxon>
        <taxon>Clostridia</taxon>
        <taxon>Eubacteriales</taxon>
        <taxon>Clostridiaceae</taxon>
        <taxon>Clostridium</taxon>
    </lineage>
</organism>
<evidence type="ECO:0000256" key="1">
    <source>
        <dbReference type="SAM" id="Phobius"/>
    </source>
</evidence>
<dbReference type="Proteomes" id="UP000481872">
    <property type="component" value="Unassembled WGS sequence"/>
</dbReference>
<feature type="transmembrane region" description="Helical" evidence="1">
    <location>
        <begin position="12"/>
        <end position="36"/>
    </location>
</feature>
<protein>
    <submittedName>
        <fullName evidence="2">SHOCT domain-containing protein</fullName>
    </submittedName>
</protein>
<feature type="transmembrane region" description="Helical" evidence="1">
    <location>
        <begin position="56"/>
        <end position="82"/>
    </location>
</feature>
<keyword evidence="3" id="KW-1185">Reference proteome</keyword>